<evidence type="ECO:0000256" key="4">
    <source>
        <dbReference type="ARBA" id="ARBA00023211"/>
    </source>
</evidence>
<dbReference type="PANTHER" id="PTHR12112:SF22">
    <property type="entry name" value="MANGANESE-DEPENDENT INORGANIC PYROPHOSPHATASE-RELATED"/>
    <property type="match status" value="1"/>
</dbReference>
<name>A0AAX4JEM4_9MICR</name>
<dbReference type="InterPro" id="IPR038763">
    <property type="entry name" value="DHH_sf"/>
</dbReference>
<keyword evidence="4" id="KW-0464">Manganese</keyword>
<comment type="cofactor">
    <cofactor evidence="1">
        <name>Mn(2+)</name>
        <dbReference type="ChEBI" id="CHEBI:29035"/>
    </cofactor>
</comment>
<reference evidence="5" key="1">
    <citation type="journal article" date="2024" name="BMC Genomics">
        <title>Functional annotation of a divergent genome using sequence and structure-based similarity.</title>
        <authorList>
            <person name="Svedberg D."/>
            <person name="Winiger R.R."/>
            <person name="Berg A."/>
            <person name="Sharma H."/>
            <person name="Tellgren-Roth C."/>
            <person name="Debrunner-Vossbrinck B.A."/>
            <person name="Vossbrinck C.R."/>
            <person name="Barandun J."/>
        </authorList>
    </citation>
    <scope>NUCLEOTIDE SEQUENCE</scope>
    <source>
        <strain evidence="5">Illinois isolate</strain>
    </source>
</reference>
<accession>A0AAX4JEM4</accession>
<sequence>MIEIKESIGIFLKENKKKITGYPIDICMGDQSCDLSSFISSLVLAHAMNVIFVVNMKKDVFESKGELIWVCEKFQINIDDLIFLESPIGWPFKRTFNEYIYFKMGDQKIGLNYLSLILVNHNEITVEINRYPIKMIIDRHRLVPQISKSKTIYIDPEVGSTATLVSMYLSNDLSKKVKEKPKRYQINTNKLCSQIASLLIIPIIVDTNFLKKRISFNDIEQYKKLKRIACLSKKELKNNIKSIKKARRNDQFQSTSIILLKNYKYRSEHIYNYGISVIKCRV</sequence>
<dbReference type="GeneID" id="90542304"/>
<evidence type="ECO:0000256" key="1">
    <source>
        <dbReference type="ARBA" id="ARBA00001936"/>
    </source>
</evidence>
<dbReference type="PANTHER" id="PTHR12112">
    <property type="entry name" value="BNIP - RELATED"/>
    <property type="match status" value="1"/>
</dbReference>
<dbReference type="KEGG" id="vnx:VNE69_09025"/>
<dbReference type="GO" id="GO:0005737">
    <property type="term" value="C:cytoplasm"/>
    <property type="evidence" value="ECO:0007669"/>
    <property type="project" value="TreeGrafter"/>
</dbReference>
<evidence type="ECO:0000313" key="6">
    <source>
        <dbReference type="Proteomes" id="UP001334084"/>
    </source>
</evidence>
<gene>
    <name evidence="5" type="ORF">VNE69_09025</name>
</gene>
<protein>
    <submittedName>
        <fullName evidence="5">Exopolyphosphatase</fullName>
    </submittedName>
</protein>
<evidence type="ECO:0000313" key="5">
    <source>
        <dbReference type="EMBL" id="WUR04470.1"/>
    </source>
</evidence>
<dbReference type="EMBL" id="CP142734">
    <property type="protein sequence ID" value="WUR04470.1"/>
    <property type="molecule type" value="Genomic_DNA"/>
</dbReference>
<proteinExistence type="predicted"/>
<dbReference type="Proteomes" id="UP001334084">
    <property type="component" value="Chromosome 9"/>
</dbReference>
<keyword evidence="2" id="KW-0479">Metal-binding</keyword>
<evidence type="ECO:0000256" key="3">
    <source>
        <dbReference type="ARBA" id="ARBA00022801"/>
    </source>
</evidence>
<dbReference type="Gene3D" id="3.90.1640.10">
    <property type="entry name" value="inorganic pyrophosphatase (n-terminal core)"/>
    <property type="match status" value="1"/>
</dbReference>
<dbReference type="RefSeq" id="XP_065330615.1">
    <property type="nucleotide sequence ID" value="XM_065474543.1"/>
</dbReference>
<dbReference type="AlphaFoldDB" id="A0AAX4JEM4"/>
<keyword evidence="3" id="KW-0378">Hydrolase</keyword>
<dbReference type="SUPFAM" id="SSF64182">
    <property type="entry name" value="DHH phosphoesterases"/>
    <property type="match status" value="1"/>
</dbReference>
<organism evidence="5 6">
    <name type="scientific">Vairimorpha necatrix</name>
    <dbReference type="NCBI Taxonomy" id="6039"/>
    <lineage>
        <taxon>Eukaryota</taxon>
        <taxon>Fungi</taxon>
        <taxon>Fungi incertae sedis</taxon>
        <taxon>Microsporidia</taxon>
        <taxon>Nosematidae</taxon>
        <taxon>Vairimorpha</taxon>
    </lineage>
</organism>
<evidence type="ECO:0000256" key="2">
    <source>
        <dbReference type="ARBA" id="ARBA00022723"/>
    </source>
</evidence>
<keyword evidence="6" id="KW-1185">Reference proteome</keyword>